<evidence type="ECO:0000313" key="6">
    <source>
        <dbReference type="EMBL" id="TLM75664.1"/>
    </source>
</evidence>
<proteinExistence type="predicted"/>
<comment type="subunit">
    <text evidence="1">Monomer.</text>
</comment>
<keyword evidence="4" id="KW-0653">Protein transport</keyword>
<keyword evidence="7" id="KW-1185">Reference proteome</keyword>
<dbReference type="RefSeq" id="WP_138236636.1">
    <property type="nucleotide sequence ID" value="NZ_CP185860.1"/>
</dbReference>
<dbReference type="SUPFAM" id="SSF89392">
    <property type="entry name" value="Prokaryotic lipoproteins and lipoprotein localization factors"/>
    <property type="match status" value="1"/>
</dbReference>
<accession>A0ABY2UEI4</accession>
<keyword evidence="6" id="KW-0449">Lipoprotein</keyword>
<dbReference type="InterPro" id="IPR004564">
    <property type="entry name" value="OM_lipoprot_carrier_LolA-like"/>
</dbReference>
<comment type="caution">
    <text evidence="6">The sequence shown here is derived from an EMBL/GenBank/DDBJ whole genome shotgun (WGS) entry which is preliminary data.</text>
</comment>
<name>A0ABY2UEI4_9GAMM</name>
<feature type="signal peptide" evidence="5">
    <location>
        <begin position="1"/>
        <end position="29"/>
    </location>
</feature>
<dbReference type="Proteomes" id="UP000306791">
    <property type="component" value="Unassembled WGS sequence"/>
</dbReference>
<dbReference type="EMBL" id="VANI01000016">
    <property type="protein sequence ID" value="TLM75664.1"/>
    <property type="molecule type" value="Genomic_DNA"/>
</dbReference>
<evidence type="ECO:0000256" key="4">
    <source>
        <dbReference type="ARBA" id="ARBA00022927"/>
    </source>
</evidence>
<keyword evidence="3 5" id="KW-0732">Signal</keyword>
<keyword evidence="2" id="KW-0813">Transport</keyword>
<dbReference type="Gene3D" id="2.50.20.10">
    <property type="entry name" value="Lipoprotein localisation LolA/LolB/LppX"/>
    <property type="match status" value="1"/>
</dbReference>
<reference evidence="6 7" key="1">
    <citation type="submission" date="2019-05" db="EMBL/GenBank/DDBJ databases">
        <title>Microbulbifer harenosus sp. nov., an alginate-degrading bacterium isolated from coastal sand.</title>
        <authorList>
            <person name="Huang H."/>
            <person name="Mo K."/>
            <person name="Bao S."/>
        </authorList>
    </citation>
    <scope>NUCLEOTIDE SEQUENCE [LARGE SCALE GENOMIC DNA]</scope>
    <source>
        <strain evidence="6 7">HB161719</strain>
    </source>
</reference>
<dbReference type="CDD" id="cd16325">
    <property type="entry name" value="LolA"/>
    <property type="match status" value="1"/>
</dbReference>
<sequence length="220" mass="24447">MQKQYRSTRGFLMASAVAGFLCSSLGAFAGQTDAVSPQQVTVEALAKISEQLNQPAQMRGEFLQKKTLPNLPRPLQSQGQISLSQEHGISWRTLQPVASHIVMGGEGENASASAFSRQMAEPMMHILRGDFAALEQMFYVDAGYEKDEEASVTSDNWKMSLRPRNARLQKYLNAIEIFGNESVHRIRLLEGNQSVTDIEFINMQPVTAQDAQFLAEFDSD</sequence>
<evidence type="ECO:0000313" key="7">
    <source>
        <dbReference type="Proteomes" id="UP000306791"/>
    </source>
</evidence>
<feature type="chain" id="PRO_5047232716" evidence="5">
    <location>
        <begin position="30"/>
        <end position="220"/>
    </location>
</feature>
<gene>
    <name evidence="6" type="ORF">FDY93_15310</name>
</gene>
<organism evidence="6 7">
    <name type="scientific">Microbulbifer harenosus</name>
    <dbReference type="NCBI Taxonomy" id="2576840"/>
    <lineage>
        <taxon>Bacteria</taxon>
        <taxon>Pseudomonadati</taxon>
        <taxon>Pseudomonadota</taxon>
        <taxon>Gammaproteobacteria</taxon>
        <taxon>Cellvibrionales</taxon>
        <taxon>Microbulbiferaceae</taxon>
        <taxon>Microbulbifer</taxon>
    </lineage>
</organism>
<dbReference type="InterPro" id="IPR029046">
    <property type="entry name" value="LolA/LolB/LppX"/>
</dbReference>
<evidence type="ECO:0000256" key="5">
    <source>
        <dbReference type="SAM" id="SignalP"/>
    </source>
</evidence>
<evidence type="ECO:0000256" key="3">
    <source>
        <dbReference type="ARBA" id="ARBA00022729"/>
    </source>
</evidence>
<evidence type="ECO:0000256" key="1">
    <source>
        <dbReference type="ARBA" id="ARBA00011245"/>
    </source>
</evidence>
<evidence type="ECO:0000256" key="2">
    <source>
        <dbReference type="ARBA" id="ARBA00022448"/>
    </source>
</evidence>
<protein>
    <submittedName>
        <fullName evidence="6">Outer membrane lipoprotein carrier protein LolA</fullName>
    </submittedName>
</protein>